<evidence type="ECO:0000256" key="2">
    <source>
        <dbReference type="ARBA" id="ARBA00022475"/>
    </source>
</evidence>
<keyword evidence="6 12" id="KW-0472">Membrane</keyword>
<evidence type="ECO:0000256" key="11">
    <source>
        <dbReference type="PROSITE-ProRule" id="PRU00278"/>
    </source>
</evidence>
<feature type="transmembrane region" description="Helical" evidence="12">
    <location>
        <begin position="12"/>
        <end position="34"/>
    </location>
</feature>
<dbReference type="Gene3D" id="1.10.4030.10">
    <property type="entry name" value="Porin chaperone SurA, peptide-binding domain"/>
    <property type="match status" value="1"/>
</dbReference>
<protein>
    <recommendedName>
        <fullName evidence="9">Periplasmic chaperone PpiD</fullName>
    </recommendedName>
    <alternativeName>
        <fullName evidence="10">Periplasmic folding chaperone</fullName>
    </alternativeName>
</protein>
<evidence type="ECO:0000256" key="6">
    <source>
        <dbReference type="ARBA" id="ARBA00023136"/>
    </source>
</evidence>
<gene>
    <name evidence="14" type="ORF">G4A98_02380</name>
</gene>
<accession>A0A6G9JVL9</accession>
<dbReference type="PROSITE" id="PS50198">
    <property type="entry name" value="PPIC_PPIASE_2"/>
    <property type="match status" value="1"/>
</dbReference>
<dbReference type="EMBL" id="CP048747">
    <property type="protein sequence ID" value="QIQ42042.1"/>
    <property type="molecule type" value="Genomic_DNA"/>
</dbReference>
<dbReference type="Pfam" id="PF13624">
    <property type="entry name" value="SurA_N_3"/>
    <property type="match status" value="1"/>
</dbReference>
<dbReference type="GO" id="GO:0003755">
    <property type="term" value="F:peptidyl-prolyl cis-trans isomerase activity"/>
    <property type="evidence" value="ECO:0007669"/>
    <property type="project" value="UniProtKB-KW"/>
</dbReference>
<evidence type="ECO:0000313" key="14">
    <source>
        <dbReference type="EMBL" id="QIQ42042.1"/>
    </source>
</evidence>
<sequence>MTKYLKSRLNRIIVKCILGIIILSLILSTMNSYVNKDSEKYIATVNGEKISFNIFKKMYFVEREKQKKILGKNFLKFSLNKKFTKDTYNYVLSQLINNVLLEQYVKKIHLQVNDNEIKKIILSSPIFQKNNRFNKEKYFHYLTSMNLTNDQYINIIKKKINTKNLIHTIANSNFILENEEKNIIKLLSQKRIIKKSIIKTNSIIDKQNITDVEAQNYFYKNKDNFYIPEQFKISFIQFKVDTFKTNCKNEEIYEWYLKNIKQYSTKEKRKYSIIQIKNKNEALSILSQLHNTPKDFSNIAKKKSTDPISSKKGGDIGWISIDLIPNEIKNANLNQKNQISNVVPFRNEFLIIKLNEIEVGKPKKIYEVFDIIKKEIQNKKSLNLYNKLKNEISNNLKTNPDKITLILQKSNIATQETDWFDKKSIPKILNIPILTKVIFNKELFKNNTTKPRLHLINLKNHQSFLIKIKDFRHKKMQNFEDVKINIIKKLKFIKAIKETRQKSEKIVDELKKERTNLFHKSNLYFTDPEIISRYDQNPITSIVFSLPHPQEGKKIYTLYQDKNKDFIIISLEKVYNTNFSQREKNVIIEYLEKNNTEIIFNSILKDIREKSIITYEKIEKI</sequence>
<evidence type="ECO:0000256" key="8">
    <source>
        <dbReference type="ARBA" id="ARBA00038408"/>
    </source>
</evidence>
<evidence type="ECO:0000256" key="3">
    <source>
        <dbReference type="ARBA" id="ARBA00022519"/>
    </source>
</evidence>
<keyword evidence="2" id="KW-1003">Cell membrane</keyword>
<name>A0A6G9JVL9_9GAMM</name>
<dbReference type="PANTHER" id="PTHR47529:SF1">
    <property type="entry name" value="PERIPLASMIC CHAPERONE PPID"/>
    <property type="match status" value="1"/>
</dbReference>
<proteinExistence type="inferred from homology"/>
<dbReference type="SUPFAM" id="SSF54534">
    <property type="entry name" value="FKBP-like"/>
    <property type="match status" value="1"/>
</dbReference>
<keyword evidence="11" id="KW-0697">Rotamase</keyword>
<evidence type="ECO:0000256" key="12">
    <source>
        <dbReference type="SAM" id="Phobius"/>
    </source>
</evidence>
<dbReference type="Gene3D" id="3.10.50.40">
    <property type="match status" value="1"/>
</dbReference>
<dbReference type="Proteomes" id="UP000503183">
    <property type="component" value="Chromosome"/>
</dbReference>
<dbReference type="InterPro" id="IPR000297">
    <property type="entry name" value="PPIase_PpiC"/>
</dbReference>
<keyword evidence="5 12" id="KW-1133">Transmembrane helix</keyword>
<dbReference type="InterPro" id="IPR027304">
    <property type="entry name" value="Trigger_fact/SurA_dom_sf"/>
</dbReference>
<dbReference type="SUPFAM" id="SSF109998">
    <property type="entry name" value="Triger factor/SurA peptide-binding domain-like"/>
    <property type="match status" value="1"/>
</dbReference>
<keyword evidence="3" id="KW-0997">Cell inner membrane</keyword>
<evidence type="ECO:0000256" key="7">
    <source>
        <dbReference type="ARBA" id="ARBA00023186"/>
    </source>
</evidence>
<organism evidence="14 15">
    <name type="scientific">Buchnera aphidicola</name>
    <name type="common">Microlophium carnosum</name>
    <dbReference type="NCBI Taxonomy" id="2708354"/>
    <lineage>
        <taxon>Bacteria</taxon>
        <taxon>Pseudomonadati</taxon>
        <taxon>Pseudomonadota</taxon>
        <taxon>Gammaproteobacteria</taxon>
        <taxon>Enterobacterales</taxon>
        <taxon>Erwiniaceae</taxon>
        <taxon>Buchnera</taxon>
    </lineage>
</organism>
<keyword evidence="11 14" id="KW-0413">Isomerase</keyword>
<dbReference type="InterPro" id="IPR046357">
    <property type="entry name" value="PPIase_dom_sf"/>
</dbReference>
<keyword evidence="7" id="KW-0143">Chaperone</keyword>
<evidence type="ECO:0000256" key="10">
    <source>
        <dbReference type="ARBA" id="ARBA00042775"/>
    </source>
</evidence>
<evidence type="ECO:0000256" key="1">
    <source>
        <dbReference type="ARBA" id="ARBA00004382"/>
    </source>
</evidence>
<dbReference type="GO" id="GO:0005886">
    <property type="term" value="C:plasma membrane"/>
    <property type="evidence" value="ECO:0007669"/>
    <property type="project" value="UniProtKB-SubCell"/>
</dbReference>
<dbReference type="PANTHER" id="PTHR47529">
    <property type="entry name" value="PEPTIDYL-PROLYL CIS-TRANS ISOMERASE D"/>
    <property type="match status" value="1"/>
</dbReference>
<evidence type="ECO:0000256" key="5">
    <source>
        <dbReference type="ARBA" id="ARBA00022989"/>
    </source>
</evidence>
<feature type="domain" description="PpiC" evidence="13">
    <location>
        <begin position="266"/>
        <end position="356"/>
    </location>
</feature>
<dbReference type="AlphaFoldDB" id="A0A6G9JVL9"/>
<evidence type="ECO:0000259" key="13">
    <source>
        <dbReference type="PROSITE" id="PS50198"/>
    </source>
</evidence>
<comment type="similarity">
    <text evidence="8">Belongs to the PpiD chaperone family.</text>
</comment>
<evidence type="ECO:0000256" key="9">
    <source>
        <dbReference type="ARBA" id="ARBA00040743"/>
    </source>
</evidence>
<dbReference type="Pfam" id="PF13145">
    <property type="entry name" value="Rotamase_2"/>
    <property type="match status" value="1"/>
</dbReference>
<dbReference type="InterPro" id="IPR052029">
    <property type="entry name" value="PpiD_chaperone"/>
</dbReference>
<keyword evidence="4 12" id="KW-0812">Transmembrane</keyword>
<comment type="subcellular location">
    <subcellularLocation>
        <location evidence="1">Cell inner membrane</location>
        <topology evidence="1">Single-pass type II membrane protein</topology>
        <orientation evidence="1">Periplasmic side</orientation>
    </subcellularLocation>
</comment>
<evidence type="ECO:0000256" key="4">
    <source>
        <dbReference type="ARBA" id="ARBA00022692"/>
    </source>
</evidence>
<reference evidence="14 15" key="1">
    <citation type="submission" date="2020-04" db="EMBL/GenBank/DDBJ databases">
        <title>Parallel evolution in the integration of a co-obligate aphid symbiosis.</title>
        <authorList>
            <person name="Monnin D."/>
            <person name="Jackson R."/>
            <person name="Kiers E.T."/>
            <person name="Bunker M."/>
            <person name="Ellers J."/>
            <person name="Henry L.M."/>
        </authorList>
    </citation>
    <scope>NUCLEOTIDE SEQUENCE [LARGE SCALE GENOMIC DNA]</scope>
    <source>
        <strain evidence="14">MCAR-56B</strain>
    </source>
</reference>
<evidence type="ECO:0000313" key="15">
    <source>
        <dbReference type="Proteomes" id="UP000503183"/>
    </source>
</evidence>